<comment type="similarity">
    <text evidence="4 12">Belongs to the DHPS family.</text>
</comment>
<evidence type="ECO:0000256" key="9">
    <source>
        <dbReference type="ARBA" id="ARBA00022842"/>
    </source>
</evidence>
<dbReference type="InterPro" id="IPR011005">
    <property type="entry name" value="Dihydropteroate_synth-like_sf"/>
</dbReference>
<comment type="pathway">
    <text evidence="3 12">Cofactor biosynthesis; tetrahydrofolate biosynthesis; 7,8-dihydrofolate from 2-amino-4-hydroxy-6-hydroxymethyl-7,8-dihydropteridine diphosphate and 4-aminobenzoate: step 1/2.</text>
</comment>
<keyword evidence="7 12" id="KW-0808">Transferase</keyword>
<proteinExistence type="inferred from homology"/>
<reference evidence="15" key="1">
    <citation type="journal article" date="2019" name="Int. J. Syst. Evol. Microbiol.">
        <title>The Global Catalogue of Microorganisms (GCM) 10K type strain sequencing project: providing services to taxonomists for standard genome sequencing and annotation.</title>
        <authorList>
            <consortium name="The Broad Institute Genomics Platform"/>
            <consortium name="The Broad Institute Genome Sequencing Center for Infectious Disease"/>
            <person name="Wu L."/>
            <person name="Ma J."/>
        </authorList>
    </citation>
    <scope>NUCLEOTIDE SEQUENCE [LARGE SCALE GENOMIC DNA]</scope>
    <source>
        <strain evidence="15">KCTC 33676</strain>
    </source>
</reference>
<comment type="function">
    <text evidence="12">Catalyzes the condensation of para-aminobenzoate (pABA) with 6-hydroxymethyl-7,8-dihydropterin diphosphate (DHPt-PP) to form 7,8-dihydropteroate (H2Pte), the immediate precursor of folate derivatives.</text>
</comment>
<evidence type="ECO:0000256" key="12">
    <source>
        <dbReference type="RuleBase" id="RU361205"/>
    </source>
</evidence>
<dbReference type="InterPro" id="IPR006390">
    <property type="entry name" value="DHP_synth_dom"/>
</dbReference>
<gene>
    <name evidence="14" type="primary">folP</name>
    <name evidence="14" type="ORF">ACFSUC_07820</name>
</gene>
<dbReference type="RefSeq" id="WP_379928985.1">
    <property type="nucleotide sequence ID" value="NZ_JBHUMM010000012.1"/>
</dbReference>
<dbReference type="CDD" id="cd00739">
    <property type="entry name" value="DHPS"/>
    <property type="match status" value="1"/>
</dbReference>
<dbReference type="PANTHER" id="PTHR20941:SF1">
    <property type="entry name" value="FOLIC ACID SYNTHESIS PROTEIN FOL1"/>
    <property type="match status" value="1"/>
</dbReference>
<evidence type="ECO:0000256" key="8">
    <source>
        <dbReference type="ARBA" id="ARBA00022723"/>
    </source>
</evidence>
<accession>A0ABW5R9T5</accession>
<dbReference type="PROSITE" id="PS00793">
    <property type="entry name" value="DHPS_2"/>
    <property type="match status" value="1"/>
</dbReference>
<evidence type="ECO:0000256" key="10">
    <source>
        <dbReference type="ARBA" id="ARBA00022909"/>
    </source>
</evidence>
<dbReference type="Gene3D" id="3.20.20.20">
    <property type="entry name" value="Dihydropteroate synthase-like"/>
    <property type="match status" value="1"/>
</dbReference>
<evidence type="ECO:0000256" key="7">
    <source>
        <dbReference type="ARBA" id="ARBA00022679"/>
    </source>
</evidence>
<dbReference type="PANTHER" id="PTHR20941">
    <property type="entry name" value="FOLATE SYNTHESIS PROTEINS"/>
    <property type="match status" value="1"/>
</dbReference>
<evidence type="ECO:0000256" key="1">
    <source>
        <dbReference type="ARBA" id="ARBA00000012"/>
    </source>
</evidence>
<comment type="caution">
    <text evidence="14">The sequence shown here is derived from an EMBL/GenBank/DDBJ whole genome shotgun (WGS) entry which is preliminary data.</text>
</comment>
<dbReference type="GO" id="GO:0004156">
    <property type="term" value="F:dihydropteroate synthase activity"/>
    <property type="evidence" value="ECO:0007669"/>
    <property type="project" value="UniProtKB-EC"/>
</dbReference>
<keyword evidence="15" id="KW-1185">Reference proteome</keyword>
<comment type="catalytic activity">
    <reaction evidence="1">
        <text>(7,8-dihydropterin-6-yl)methyl diphosphate + 4-aminobenzoate = 7,8-dihydropteroate + diphosphate</text>
        <dbReference type="Rhea" id="RHEA:19949"/>
        <dbReference type="ChEBI" id="CHEBI:17836"/>
        <dbReference type="ChEBI" id="CHEBI:17839"/>
        <dbReference type="ChEBI" id="CHEBI:33019"/>
        <dbReference type="ChEBI" id="CHEBI:72950"/>
        <dbReference type="EC" id="2.5.1.15"/>
    </reaction>
</comment>
<evidence type="ECO:0000259" key="13">
    <source>
        <dbReference type="PROSITE" id="PS50972"/>
    </source>
</evidence>
<dbReference type="InterPro" id="IPR045031">
    <property type="entry name" value="DHP_synth-like"/>
</dbReference>
<evidence type="ECO:0000256" key="6">
    <source>
        <dbReference type="ARBA" id="ARBA00016919"/>
    </source>
</evidence>
<dbReference type="PROSITE" id="PS50972">
    <property type="entry name" value="PTERIN_BINDING"/>
    <property type="match status" value="1"/>
</dbReference>
<keyword evidence="8 12" id="KW-0479">Metal-binding</keyword>
<dbReference type="Pfam" id="PF00809">
    <property type="entry name" value="Pterin_bind"/>
    <property type="match status" value="1"/>
</dbReference>
<organism evidence="14 15">
    <name type="scientific">Marinicrinis sediminis</name>
    <dbReference type="NCBI Taxonomy" id="1652465"/>
    <lineage>
        <taxon>Bacteria</taxon>
        <taxon>Bacillati</taxon>
        <taxon>Bacillota</taxon>
        <taxon>Bacilli</taxon>
        <taxon>Bacillales</taxon>
        <taxon>Paenibacillaceae</taxon>
    </lineage>
</organism>
<name>A0ABW5R9T5_9BACL</name>
<comment type="cofactor">
    <cofactor evidence="2 12">
        <name>Mg(2+)</name>
        <dbReference type="ChEBI" id="CHEBI:18420"/>
    </cofactor>
</comment>
<dbReference type="EC" id="2.5.1.15" evidence="5 12"/>
<sequence length="284" mass="31716">MNEILNERWLQMRGRELKLGERTLIMGILNITPDSFSDGGTFMDIEKALDQARRLVAEGADMLDIGGESTRPGAQPVTAEEEMARVIPVIEAVAGEIDIPISIDTYKAETARRALEAGAHIINDVWGCKKDRDMAQVAADSGAPIILMHNREEANYEHFLTDVIRDLEESMDMALQAGVQREQIILDPGFGFAKDMEQNLYLMNHLHVICELGYPVLLGTSRKRMIRHILQRPVDDVVEGTAVTTVMGIEQGCSIIRVHDVKQMRRTADMTDAILRRKDGVNHG</sequence>
<dbReference type="SUPFAM" id="SSF51717">
    <property type="entry name" value="Dihydropteroate synthetase-like"/>
    <property type="match status" value="1"/>
</dbReference>
<dbReference type="PROSITE" id="PS00792">
    <property type="entry name" value="DHPS_1"/>
    <property type="match status" value="1"/>
</dbReference>
<protein>
    <recommendedName>
        <fullName evidence="6 12">Dihydropteroate synthase</fullName>
        <shortName evidence="12">DHPS</shortName>
        <ecNumber evidence="5 12">2.5.1.15</ecNumber>
    </recommendedName>
    <alternativeName>
        <fullName evidence="11 12">Dihydropteroate pyrophosphorylase</fullName>
    </alternativeName>
</protein>
<evidence type="ECO:0000256" key="11">
    <source>
        <dbReference type="ARBA" id="ARBA00030193"/>
    </source>
</evidence>
<keyword evidence="9 12" id="KW-0460">Magnesium</keyword>
<dbReference type="EMBL" id="JBHUMM010000012">
    <property type="protein sequence ID" value="MFD2671510.1"/>
    <property type="molecule type" value="Genomic_DNA"/>
</dbReference>
<evidence type="ECO:0000313" key="14">
    <source>
        <dbReference type="EMBL" id="MFD2671510.1"/>
    </source>
</evidence>
<feature type="domain" description="Pterin-binding" evidence="13">
    <location>
        <begin position="23"/>
        <end position="269"/>
    </location>
</feature>
<evidence type="ECO:0000313" key="15">
    <source>
        <dbReference type="Proteomes" id="UP001597497"/>
    </source>
</evidence>
<evidence type="ECO:0000256" key="4">
    <source>
        <dbReference type="ARBA" id="ARBA00009503"/>
    </source>
</evidence>
<evidence type="ECO:0000256" key="3">
    <source>
        <dbReference type="ARBA" id="ARBA00004763"/>
    </source>
</evidence>
<dbReference type="InterPro" id="IPR000489">
    <property type="entry name" value="Pterin-binding_dom"/>
</dbReference>
<evidence type="ECO:0000256" key="5">
    <source>
        <dbReference type="ARBA" id="ARBA00012458"/>
    </source>
</evidence>
<evidence type="ECO:0000256" key="2">
    <source>
        <dbReference type="ARBA" id="ARBA00001946"/>
    </source>
</evidence>
<dbReference type="NCBIfam" id="TIGR01496">
    <property type="entry name" value="DHPS"/>
    <property type="match status" value="1"/>
</dbReference>
<keyword evidence="10 12" id="KW-0289">Folate biosynthesis</keyword>
<dbReference type="Proteomes" id="UP001597497">
    <property type="component" value="Unassembled WGS sequence"/>
</dbReference>